<organism evidence="1 2">
    <name type="scientific">Cellulosimicrobium composti</name>
    <dbReference type="NCBI Taxonomy" id="2672572"/>
    <lineage>
        <taxon>Bacteria</taxon>
        <taxon>Bacillati</taxon>
        <taxon>Actinomycetota</taxon>
        <taxon>Actinomycetes</taxon>
        <taxon>Micrococcales</taxon>
        <taxon>Promicromonosporaceae</taxon>
        <taxon>Cellulosimicrobium</taxon>
    </lineage>
</organism>
<proteinExistence type="predicted"/>
<dbReference type="AlphaFoldDB" id="A0A6N7ZJF2"/>
<evidence type="ECO:0000313" key="1">
    <source>
        <dbReference type="EMBL" id="MTG89423.1"/>
    </source>
</evidence>
<dbReference type="Proteomes" id="UP000440668">
    <property type="component" value="Unassembled WGS sequence"/>
</dbReference>
<evidence type="ECO:0000313" key="2">
    <source>
        <dbReference type="Proteomes" id="UP000440668"/>
    </source>
</evidence>
<reference evidence="1 2" key="1">
    <citation type="submission" date="2019-11" db="EMBL/GenBank/DDBJ databases">
        <title>Cellulosimicrobium composti sp. nov. isolated from a compost.</title>
        <authorList>
            <person name="Yang Y."/>
        </authorList>
    </citation>
    <scope>NUCLEOTIDE SEQUENCE [LARGE SCALE GENOMIC DNA]</scope>
    <source>
        <strain evidence="1 2">BIT-GX5</strain>
    </source>
</reference>
<protein>
    <submittedName>
        <fullName evidence="1">Uncharacterized protein</fullName>
    </submittedName>
</protein>
<accession>A0A6N7ZJF2</accession>
<sequence length="68" mass="7630">MAATTNPHQTIARPRVIVEPIDPNDRHTIFRARCEHCPWVSGKSVKTWVEGTEARLPQAGSCDVRHVV</sequence>
<gene>
    <name evidence="1" type="ORF">GJV82_10770</name>
</gene>
<comment type="caution">
    <text evidence="1">The sequence shown here is derived from an EMBL/GenBank/DDBJ whole genome shotgun (WGS) entry which is preliminary data.</text>
</comment>
<name>A0A6N7ZJF2_9MICO</name>
<dbReference type="EMBL" id="WMKA01000022">
    <property type="protein sequence ID" value="MTG89423.1"/>
    <property type="molecule type" value="Genomic_DNA"/>
</dbReference>